<name>A0A9J7EKG7_SPOLT</name>
<accession>A0A9J7EKG7</accession>
<dbReference type="Proteomes" id="UP000301870">
    <property type="component" value="Chromosome 28"/>
</dbReference>
<protein>
    <submittedName>
        <fullName evidence="2">Uncharacterized protein LOC111358991</fullName>
    </submittedName>
</protein>
<dbReference type="KEGG" id="sliu:111358991"/>
<reference evidence="2" key="1">
    <citation type="submission" date="2025-08" db="UniProtKB">
        <authorList>
            <consortium name="RefSeq"/>
        </authorList>
    </citation>
    <scope>IDENTIFICATION</scope>
    <source>
        <strain evidence="2">Ishihara</strain>
        <tissue evidence="2">Whole body</tissue>
    </source>
</reference>
<evidence type="ECO:0000313" key="1">
    <source>
        <dbReference type="Proteomes" id="UP000301870"/>
    </source>
</evidence>
<dbReference type="GeneID" id="111358991"/>
<dbReference type="RefSeq" id="XP_022830167.1">
    <property type="nucleotide sequence ID" value="XM_022974399.1"/>
</dbReference>
<sequence length="132" mass="15199">MRAHLRSVYCSNPDIPGKYQPVTIQDARQILPSGLNDNVQSPLRLIAHLNVSVHGHVITDMYENTVIHIDERFVPYIRSILRRLLYRRSQFSGNAQGGDPKKVGTERISSKKMLYKTVFFNRFVVSVLKQMD</sequence>
<proteinExistence type="predicted"/>
<dbReference type="AlphaFoldDB" id="A0A9J7EKG7"/>
<keyword evidence="1" id="KW-1185">Reference proteome</keyword>
<organism evidence="1 2">
    <name type="scientific">Spodoptera litura</name>
    <name type="common">Asian cotton leafworm</name>
    <dbReference type="NCBI Taxonomy" id="69820"/>
    <lineage>
        <taxon>Eukaryota</taxon>
        <taxon>Metazoa</taxon>
        <taxon>Ecdysozoa</taxon>
        <taxon>Arthropoda</taxon>
        <taxon>Hexapoda</taxon>
        <taxon>Insecta</taxon>
        <taxon>Pterygota</taxon>
        <taxon>Neoptera</taxon>
        <taxon>Endopterygota</taxon>
        <taxon>Lepidoptera</taxon>
        <taxon>Glossata</taxon>
        <taxon>Ditrysia</taxon>
        <taxon>Noctuoidea</taxon>
        <taxon>Noctuidae</taxon>
        <taxon>Amphipyrinae</taxon>
        <taxon>Spodoptera</taxon>
    </lineage>
</organism>
<gene>
    <name evidence="2" type="primary">LOC111358991</name>
</gene>
<evidence type="ECO:0000313" key="2">
    <source>
        <dbReference type="RefSeq" id="XP_022830167.1"/>
    </source>
</evidence>